<feature type="transmembrane region" description="Helical" evidence="3">
    <location>
        <begin position="181"/>
        <end position="206"/>
    </location>
</feature>
<evidence type="ECO:0000313" key="4">
    <source>
        <dbReference type="EMBL" id="RGD84366.1"/>
    </source>
</evidence>
<dbReference type="Gene3D" id="1.10.1760.20">
    <property type="match status" value="1"/>
</dbReference>
<dbReference type="RefSeq" id="WP_003536224.1">
    <property type="nucleotide sequence ID" value="NZ_AP031443.1"/>
</dbReference>
<dbReference type="InterPro" id="IPR009825">
    <property type="entry name" value="ECF_substrate-spec-like"/>
</dbReference>
<feature type="transmembrane region" description="Helical" evidence="3">
    <location>
        <begin position="84"/>
        <end position="107"/>
    </location>
</feature>
<keyword evidence="2 3" id="KW-1133">Transmembrane helix</keyword>
<evidence type="ECO:0000256" key="1">
    <source>
        <dbReference type="ARBA" id="ARBA00022692"/>
    </source>
</evidence>
<dbReference type="AlphaFoldDB" id="A0A3E3EBV1"/>
<organism evidence="4 5">
    <name type="scientific">Thomasclavelia ramosa</name>
    <dbReference type="NCBI Taxonomy" id="1547"/>
    <lineage>
        <taxon>Bacteria</taxon>
        <taxon>Bacillati</taxon>
        <taxon>Bacillota</taxon>
        <taxon>Erysipelotrichia</taxon>
        <taxon>Erysipelotrichales</taxon>
        <taxon>Coprobacillaceae</taxon>
        <taxon>Thomasclavelia</taxon>
    </lineage>
</organism>
<dbReference type="Proteomes" id="UP000261032">
    <property type="component" value="Unassembled WGS sequence"/>
</dbReference>
<dbReference type="GO" id="GO:0016020">
    <property type="term" value="C:membrane"/>
    <property type="evidence" value="ECO:0007669"/>
    <property type="project" value="InterPro"/>
</dbReference>
<reference evidence="4 5" key="1">
    <citation type="submission" date="2018-08" db="EMBL/GenBank/DDBJ databases">
        <title>A genome reference for cultivated species of the human gut microbiota.</title>
        <authorList>
            <person name="Zou Y."/>
            <person name="Xue W."/>
            <person name="Luo G."/>
        </authorList>
    </citation>
    <scope>NUCLEOTIDE SEQUENCE [LARGE SCALE GENOMIC DNA]</scope>
    <source>
        <strain evidence="4 5">OM06-4</strain>
    </source>
</reference>
<sequence length="229" mass="25578">MKIKKSIFILMVIVLITILGTVLYKGEKYNLIIIASFALSCLPFYFKYENSKPKIREVVVLATMIALTVVSRTIFMLTPSFKPVTAMVIICGIVFGPASGFMCGSLSATLSDFVFGIGPWTPFQMIAWGIIGYGAGIFSKNLFKNKFLLYGYSAICGLAFSMVMDLWSVLAFETSFNLTRYLAIVLTSLPTTLIYIVSNIIFMFLLSKTMFQILQRVKIKYGITEGKIE</sequence>
<accession>A0A3E3EBV1</accession>
<dbReference type="Pfam" id="PF07155">
    <property type="entry name" value="ECF-ribofla_trS"/>
    <property type="match status" value="1"/>
</dbReference>
<gene>
    <name evidence="4" type="ORF">DXB93_11055</name>
</gene>
<name>A0A3E3EBV1_9FIRM</name>
<keyword evidence="3" id="KW-0472">Membrane</keyword>
<evidence type="ECO:0000313" key="5">
    <source>
        <dbReference type="Proteomes" id="UP000261032"/>
    </source>
</evidence>
<keyword evidence="1 3" id="KW-0812">Transmembrane</keyword>
<feature type="transmembrane region" description="Helical" evidence="3">
    <location>
        <begin position="113"/>
        <end position="135"/>
    </location>
</feature>
<evidence type="ECO:0000256" key="2">
    <source>
        <dbReference type="ARBA" id="ARBA00022989"/>
    </source>
</evidence>
<feature type="transmembrane region" description="Helical" evidence="3">
    <location>
        <begin position="58"/>
        <end position="77"/>
    </location>
</feature>
<proteinExistence type="predicted"/>
<feature type="transmembrane region" description="Helical" evidence="3">
    <location>
        <begin position="147"/>
        <end position="169"/>
    </location>
</feature>
<feature type="transmembrane region" description="Helical" evidence="3">
    <location>
        <begin position="29"/>
        <end position="46"/>
    </location>
</feature>
<evidence type="ECO:0000256" key="3">
    <source>
        <dbReference type="SAM" id="Phobius"/>
    </source>
</evidence>
<dbReference type="PANTHER" id="PTHR37815:SF3">
    <property type="entry name" value="UPF0397 PROTEIN SPR0429"/>
    <property type="match status" value="1"/>
</dbReference>
<dbReference type="GeneID" id="64195008"/>
<feature type="transmembrane region" description="Helical" evidence="3">
    <location>
        <begin position="6"/>
        <end position="24"/>
    </location>
</feature>
<dbReference type="EMBL" id="QUSL01000017">
    <property type="protein sequence ID" value="RGD84366.1"/>
    <property type="molecule type" value="Genomic_DNA"/>
</dbReference>
<protein>
    <submittedName>
        <fullName evidence="4">ECF transporter S component</fullName>
    </submittedName>
</protein>
<dbReference type="PANTHER" id="PTHR37815">
    <property type="entry name" value="UPF0397 PROTEIN BC_2624-RELATED"/>
    <property type="match status" value="1"/>
</dbReference>
<comment type="caution">
    <text evidence="4">The sequence shown here is derived from an EMBL/GenBank/DDBJ whole genome shotgun (WGS) entry which is preliminary data.</text>
</comment>